<gene>
    <name evidence="2" type="ORF">E4663_01025</name>
</gene>
<dbReference type="AlphaFoldDB" id="A0A4Z0H0H9"/>
<keyword evidence="1" id="KW-0812">Transmembrane</keyword>
<reference evidence="2 3" key="1">
    <citation type="journal article" date="2003" name="Int. J. Syst. Evol. Microbiol.">
        <title>Halobacillus salinus sp. nov., isolated from a salt lake on the coast of the East Sea in Korea.</title>
        <authorList>
            <person name="Yoon J.H."/>
            <person name="Kang K.H."/>
            <person name="Park Y.H."/>
        </authorList>
    </citation>
    <scope>NUCLEOTIDE SEQUENCE [LARGE SCALE GENOMIC DNA]</scope>
    <source>
        <strain evidence="2 3">HSL-3</strain>
    </source>
</reference>
<evidence type="ECO:0000313" key="2">
    <source>
        <dbReference type="EMBL" id="TGB03620.1"/>
    </source>
</evidence>
<evidence type="ECO:0000313" key="3">
    <source>
        <dbReference type="Proteomes" id="UP000297982"/>
    </source>
</evidence>
<keyword evidence="1" id="KW-1133">Transmembrane helix</keyword>
<dbReference type="EMBL" id="SRJC01000001">
    <property type="protein sequence ID" value="TGB03620.1"/>
    <property type="molecule type" value="Genomic_DNA"/>
</dbReference>
<dbReference type="Proteomes" id="UP000297982">
    <property type="component" value="Unassembled WGS sequence"/>
</dbReference>
<dbReference type="RefSeq" id="WP_135326347.1">
    <property type="nucleotide sequence ID" value="NZ_SRJC01000001.1"/>
</dbReference>
<proteinExistence type="predicted"/>
<keyword evidence="1" id="KW-0472">Membrane</keyword>
<accession>A0A4Z0H0H9</accession>
<dbReference type="STRING" id="192814.GCA_900166575_00483"/>
<organism evidence="2 3">
    <name type="scientific">Halobacillus salinus</name>
    <dbReference type="NCBI Taxonomy" id="192814"/>
    <lineage>
        <taxon>Bacteria</taxon>
        <taxon>Bacillati</taxon>
        <taxon>Bacillota</taxon>
        <taxon>Bacilli</taxon>
        <taxon>Bacillales</taxon>
        <taxon>Bacillaceae</taxon>
        <taxon>Halobacillus</taxon>
    </lineage>
</organism>
<name>A0A4Z0H0H9_9BACI</name>
<sequence length="81" mass="9429">MKKNPFDQNEYLRSRLDRYEVDVPEFGMKRNRTDRWVHYLASPTKNPFDPLVNTMRMWTLAKVIAVVLSAGGACLQALLML</sequence>
<evidence type="ECO:0000256" key="1">
    <source>
        <dbReference type="SAM" id="Phobius"/>
    </source>
</evidence>
<keyword evidence="3" id="KW-1185">Reference proteome</keyword>
<protein>
    <submittedName>
        <fullName evidence="2">Uncharacterized protein</fullName>
    </submittedName>
</protein>
<feature type="transmembrane region" description="Helical" evidence="1">
    <location>
        <begin position="57"/>
        <end position="79"/>
    </location>
</feature>
<comment type="caution">
    <text evidence="2">The sequence shown here is derived from an EMBL/GenBank/DDBJ whole genome shotgun (WGS) entry which is preliminary data.</text>
</comment>